<sequence length="173" mass="19027">MSAVLFSSCSKKETEPTIDFGADEGISYRDASNMPNGPQDPTDWTSDATWNAQERALFPEVNFDLNGPQQPALVGARQAFPNPAPAGQANWTLQTQRGPGGGAATYTLRVVFVNRKYQVLQRLEPVNLILSQSYAFDYAKMGAPAKEVFRLYYVVNNADGLVYKGHGDVRYGQ</sequence>
<dbReference type="AlphaFoldDB" id="A0A0U3JX73"/>
<protein>
    <submittedName>
        <fullName evidence="1">Uncharacterized protein</fullName>
    </submittedName>
</protein>
<organism evidence="1 2">
    <name type="scientific">Hymenobacter sedentarius</name>
    <dbReference type="NCBI Taxonomy" id="1411621"/>
    <lineage>
        <taxon>Bacteria</taxon>
        <taxon>Pseudomonadati</taxon>
        <taxon>Bacteroidota</taxon>
        <taxon>Cytophagia</taxon>
        <taxon>Cytophagales</taxon>
        <taxon>Hymenobacteraceae</taxon>
        <taxon>Hymenobacter</taxon>
    </lineage>
</organism>
<dbReference type="KEGG" id="hyg:AUC43_08290"/>
<accession>A0A0U3JX73</accession>
<evidence type="ECO:0000313" key="1">
    <source>
        <dbReference type="EMBL" id="ALW85087.1"/>
    </source>
</evidence>
<keyword evidence="2" id="KW-1185">Reference proteome</keyword>
<reference evidence="1 2" key="1">
    <citation type="submission" date="2015-12" db="EMBL/GenBank/DDBJ databases">
        <authorList>
            <person name="Shamseldin A."/>
            <person name="Moawad H."/>
            <person name="Abd El-Rahim W.M."/>
            <person name="Sadowsky M.J."/>
        </authorList>
    </citation>
    <scope>NUCLEOTIDE SEQUENCE [LARGE SCALE GENOMIC DNA]</scope>
    <source>
        <strain evidence="1 2">DG5B</strain>
    </source>
</reference>
<dbReference type="EMBL" id="CP013909">
    <property type="protein sequence ID" value="ALW85087.1"/>
    <property type="molecule type" value="Genomic_DNA"/>
</dbReference>
<gene>
    <name evidence="1" type="ORF">AUC43_08290</name>
</gene>
<evidence type="ECO:0000313" key="2">
    <source>
        <dbReference type="Proteomes" id="UP000059542"/>
    </source>
</evidence>
<proteinExistence type="predicted"/>
<dbReference type="Proteomes" id="UP000059542">
    <property type="component" value="Chromosome"/>
</dbReference>
<name>A0A0U3JX73_9BACT</name>